<reference evidence="2 3" key="1">
    <citation type="submission" date="2020-01" db="EMBL/GenBank/DDBJ databases">
        <title>Sphingomonas sp. C33 whole genome sequece.</title>
        <authorList>
            <person name="Park C."/>
        </authorList>
    </citation>
    <scope>NUCLEOTIDE SEQUENCE [LARGE SCALE GENOMIC DNA]</scope>
    <source>
        <strain evidence="2 3">C33</strain>
    </source>
</reference>
<evidence type="ECO:0000313" key="3">
    <source>
        <dbReference type="Proteomes" id="UP000464468"/>
    </source>
</evidence>
<name>A0A7Z2NUL3_9SPHN</name>
<accession>A0A7Z2NUL3</accession>
<organism evidence="2 3">
    <name type="scientific">Sphingomonas changnyeongensis</name>
    <dbReference type="NCBI Taxonomy" id="2698679"/>
    <lineage>
        <taxon>Bacteria</taxon>
        <taxon>Pseudomonadati</taxon>
        <taxon>Pseudomonadota</taxon>
        <taxon>Alphaproteobacteria</taxon>
        <taxon>Sphingomonadales</taxon>
        <taxon>Sphingomonadaceae</taxon>
        <taxon>Sphingomonas</taxon>
    </lineage>
</organism>
<evidence type="ECO:0000256" key="1">
    <source>
        <dbReference type="SAM" id="MobiDB-lite"/>
    </source>
</evidence>
<dbReference type="EMBL" id="CP047895">
    <property type="protein sequence ID" value="QHL89992.1"/>
    <property type="molecule type" value="Genomic_DNA"/>
</dbReference>
<evidence type="ECO:0000313" key="2">
    <source>
        <dbReference type="EMBL" id="QHL89992.1"/>
    </source>
</evidence>
<dbReference type="AlphaFoldDB" id="A0A7Z2NUL3"/>
<feature type="region of interest" description="Disordered" evidence="1">
    <location>
        <begin position="209"/>
        <end position="233"/>
    </location>
</feature>
<proteinExistence type="predicted"/>
<feature type="compositionally biased region" description="Basic and acidic residues" evidence="1">
    <location>
        <begin position="220"/>
        <end position="233"/>
    </location>
</feature>
<sequence length="233" mass="24756">MSFRSGRDPDRGAVLALSACVAPPKPAPTAPPVIVQPVAPPAAIPPRSADWRDWPATPGDWRYRRLSGATAAEYGDARAVHAALRCEGGRLRLVWPAARPGPVRIITTSAETSRPGMAAPEGGLQILFEARDPLLDAMAFSRGRFVLQGAGRNWCCRPGPNCRAQSRIAGPAAGDEQSSHKYFCASLDRCDSGHLDSGCEPAGSLWLQQAKGGDPMSHGSAERSVKSVRELRA</sequence>
<keyword evidence="3" id="KW-1185">Reference proteome</keyword>
<gene>
    <name evidence="2" type="ORF">GVO57_03055</name>
</gene>
<dbReference type="KEGG" id="schy:GVO57_03055"/>
<protein>
    <submittedName>
        <fullName evidence="2">Uncharacterized protein</fullName>
    </submittedName>
</protein>
<dbReference type="Proteomes" id="UP000464468">
    <property type="component" value="Chromosome"/>
</dbReference>